<dbReference type="PANTHER" id="PTHR33096">
    <property type="entry name" value="CXC2 DOMAIN-CONTAINING PROTEIN"/>
    <property type="match status" value="1"/>
</dbReference>
<organism evidence="2 3">
    <name type="scientific">Mycena indigotica</name>
    <dbReference type="NCBI Taxonomy" id="2126181"/>
    <lineage>
        <taxon>Eukaryota</taxon>
        <taxon>Fungi</taxon>
        <taxon>Dikarya</taxon>
        <taxon>Basidiomycota</taxon>
        <taxon>Agaricomycotina</taxon>
        <taxon>Agaricomycetes</taxon>
        <taxon>Agaricomycetidae</taxon>
        <taxon>Agaricales</taxon>
        <taxon>Marasmiineae</taxon>
        <taxon>Mycenaceae</taxon>
        <taxon>Mycena</taxon>
    </lineage>
</organism>
<dbReference type="Pfam" id="PF18758">
    <property type="entry name" value="KDZ"/>
    <property type="match status" value="1"/>
</dbReference>
<feature type="domain" description="CxC2-like cysteine cluster KDZ transposase-associated" evidence="1">
    <location>
        <begin position="154"/>
        <end position="214"/>
    </location>
</feature>
<evidence type="ECO:0000259" key="1">
    <source>
        <dbReference type="Pfam" id="PF18803"/>
    </source>
</evidence>
<dbReference type="PANTHER" id="PTHR33096:SF1">
    <property type="entry name" value="CXC1-LIKE CYSTEINE CLUSTER ASSOCIATED WITH KDZ TRANSPOSASES DOMAIN-CONTAINING PROTEIN"/>
    <property type="match status" value="1"/>
</dbReference>
<accession>A0A8H6T1Z7</accession>
<proteinExistence type="predicted"/>
<gene>
    <name evidence="2" type="ORF">MIND_00393400</name>
</gene>
<reference evidence="2" key="1">
    <citation type="submission" date="2020-05" db="EMBL/GenBank/DDBJ databases">
        <title>Mycena genomes resolve the evolution of fungal bioluminescence.</title>
        <authorList>
            <person name="Tsai I.J."/>
        </authorList>
    </citation>
    <scope>NUCLEOTIDE SEQUENCE</scope>
    <source>
        <strain evidence="2">171206Taipei</strain>
    </source>
</reference>
<dbReference type="InterPro" id="IPR040521">
    <property type="entry name" value="KDZ"/>
</dbReference>
<name>A0A8H6T1Z7_9AGAR</name>
<dbReference type="OrthoDB" id="2804062at2759"/>
<dbReference type="Proteomes" id="UP000636479">
    <property type="component" value="Unassembled WGS sequence"/>
</dbReference>
<dbReference type="GeneID" id="59343279"/>
<dbReference type="AlphaFoldDB" id="A0A8H6T1Z7"/>
<evidence type="ECO:0000313" key="3">
    <source>
        <dbReference type="Proteomes" id="UP000636479"/>
    </source>
</evidence>
<dbReference type="Pfam" id="PF18803">
    <property type="entry name" value="CxC2"/>
    <property type="match status" value="1"/>
</dbReference>
<comment type="caution">
    <text evidence="2">The sequence shown here is derived from an EMBL/GenBank/DDBJ whole genome shotgun (WGS) entry which is preliminary data.</text>
</comment>
<dbReference type="EMBL" id="JACAZF010000003">
    <property type="protein sequence ID" value="KAF7310198.1"/>
    <property type="molecule type" value="Genomic_DNA"/>
</dbReference>
<evidence type="ECO:0000313" key="2">
    <source>
        <dbReference type="EMBL" id="KAF7310198.1"/>
    </source>
</evidence>
<dbReference type="InterPro" id="IPR041457">
    <property type="entry name" value="CxC2_KDZ-assoc"/>
</dbReference>
<protein>
    <submittedName>
        <fullName evidence="2">CxC2 domain-containing protein</fullName>
    </submittedName>
</protein>
<dbReference type="RefSeq" id="XP_037223648.1">
    <property type="nucleotide sequence ID" value="XM_037360763.1"/>
</dbReference>
<keyword evidence="3" id="KW-1185">Reference proteome</keyword>
<sequence>MATRAQLTEDLAEWMPFTELADDELAAIAQTISSEPQPLDDDHTSGKRKRIASEDPMALWRRMSGAYLDELLRGESLGRHHGRPSCAACGEILTENAESRAFRCVDCGPFLQCEECLRNRHEQLPLHSVQKVWTGFWRQCTLFSPSVSQTSIGLGMVYQLGHHGFPCPHPDPRLRRMVVLDAGGVFKVDIRFCACSHSLRHKHMHLSQLLDNAWTLKVVGNMNAHDFVGSLERLSNATFTEQLPDRYKAFGRMSRQYDFLMRAKRAGRGHAMDGLATTPAGGLAVRCWACPDPERNLPDGWENADPSKSYIYSLMLALDANFRLKNRLRANERQDPALGNGLGYFVETNEYKEHLRHYVAEEDVSTCIAFAALMQKETRLTTGLRVSGVGGCVCARHGIVRPLGLGDLQKGERYANMDWVFLNAVGGLGVRRLVISYDIACQWKQRIRERATKLSKNSVIVTKLDDYALQFALPVWHAVAHESSCQAANSLTHAVGVGRTDGEGIERTWAILNPIGFSTKEMGEGNRHDTIEDKIDHVNFEKNVKQGNTLARKMLIALAERETQINEFAEVDDSLESSLREQWQRQVNAWNADNTSPNPYVSTAKHAGPSEAQILAELKKAELEQLRSGRGNELAAGRTTAAAFIKGALQLEDQQRRIRFESSGQTTLTAERSSQLDELRVSVLKKLHTLQMHQMVFMPGVEELRAAEEERRDVDAAPAPAEVAKLWLPSDLSMEQREAVCRPTLVETEAQLRLGQCSDTLAKIRGHLHAKTHLIDTRNANAVGQNSSTRFGTLIGRVGDQARRQATKYREARAALRASQARAALGKLGSSKRARNEPSLTKKVVPVSWIWFAGGEANKEELHDSVRVQWTKSLARRDRWIEEVHLLREEMRRVIKSIEVLRGEWKEREDARTEVDEELAAGLMAYAKRQSFVYGEVEKAFRGIWSASTVAAIRRSCR</sequence>